<feature type="region of interest" description="Disordered" evidence="1">
    <location>
        <begin position="27"/>
        <end position="72"/>
    </location>
</feature>
<sequence length="205" mass="22997">MTPSTTTPAQKSTYTAENAVAGFRLVEDQLSDASGNDSDRDQSAHSERDLSPTRPGAAVSKSKKRRLLKQERRQVGAITDELDSLLGVAFQETTDSSAPLDIASGNAEIRNVDQAMEVEPTPDWKKMSKRTRQNLIKMEKRKMARERQQSSQFRQQPAAVDQKSMAPSEKLKHQRQSKKNSTQARRLRKEKERARKAGTEAMEIG</sequence>
<evidence type="ECO:0000313" key="2">
    <source>
        <dbReference type="EMBL" id="KAF2031728.1"/>
    </source>
</evidence>
<proteinExistence type="predicted"/>
<feature type="compositionally biased region" description="Basic and acidic residues" evidence="1">
    <location>
        <begin position="37"/>
        <end position="51"/>
    </location>
</feature>
<dbReference type="Proteomes" id="UP000799777">
    <property type="component" value="Unassembled WGS sequence"/>
</dbReference>
<dbReference type="AlphaFoldDB" id="A0A9P4LN69"/>
<feature type="region of interest" description="Disordered" evidence="1">
    <location>
        <begin position="140"/>
        <end position="205"/>
    </location>
</feature>
<evidence type="ECO:0000313" key="3">
    <source>
        <dbReference type="Proteomes" id="UP000799777"/>
    </source>
</evidence>
<protein>
    <submittedName>
        <fullName evidence="2">Uncharacterized protein</fullName>
    </submittedName>
</protein>
<dbReference type="EMBL" id="ML978178">
    <property type="protein sequence ID" value="KAF2031728.1"/>
    <property type="molecule type" value="Genomic_DNA"/>
</dbReference>
<feature type="compositionally biased region" description="Basic and acidic residues" evidence="1">
    <location>
        <begin position="189"/>
        <end position="198"/>
    </location>
</feature>
<evidence type="ECO:0000256" key="1">
    <source>
        <dbReference type="SAM" id="MobiDB-lite"/>
    </source>
</evidence>
<reference evidence="2" key="1">
    <citation type="journal article" date="2020" name="Stud. Mycol.">
        <title>101 Dothideomycetes genomes: a test case for predicting lifestyles and emergence of pathogens.</title>
        <authorList>
            <person name="Haridas S."/>
            <person name="Albert R."/>
            <person name="Binder M."/>
            <person name="Bloem J."/>
            <person name="Labutti K."/>
            <person name="Salamov A."/>
            <person name="Andreopoulos B."/>
            <person name="Baker S."/>
            <person name="Barry K."/>
            <person name="Bills G."/>
            <person name="Bluhm B."/>
            <person name="Cannon C."/>
            <person name="Castanera R."/>
            <person name="Culley D."/>
            <person name="Daum C."/>
            <person name="Ezra D."/>
            <person name="Gonzalez J."/>
            <person name="Henrissat B."/>
            <person name="Kuo A."/>
            <person name="Liang C."/>
            <person name="Lipzen A."/>
            <person name="Lutzoni F."/>
            <person name="Magnuson J."/>
            <person name="Mondo S."/>
            <person name="Nolan M."/>
            <person name="Ohm R."/>
            <person name="Pangilinan J."/>
            <person name="Park H.-J."/>
            <person name="Ramirez L."/>
            <person name="Alfaro M."/>
            <person name="Sun H."/>
            <person name="Tritt A."/>
            <person name="Yoshinaga Y."/>
            <person name="Zwiers L.-H."/>
            <person name="Turgeon B."/>
            <person name="Goodwin S."/>
            <person name="Spatafora J."/>
            <person name="Crous P."/>
            <person name="Grigoriev I."/>
        </authorList>
    </citation>
    <scope>NUCLEOTIDE SEQUENCE</scope>
    <source>
        <strain evidence="2">CBS 110217</strain>
    </source>
</reference>
<accession>A0A9P4LN69</accession>
<keyword evidence="3" id="KW-1185">Reference proteome</keyword>
<comment type="caution">
    <text evidence="2">The sequence shown here is derived from an EMBL/GenBank/DDBJ whole genome shotgun (WGS) entry which is preliminary data.</text>
</comment>
<name>A0A9P4LN69_9PLEO</name>
<organism evidence="2 3">
    <name type="scientific">Setomelanomma holmii</name>
    <dbReference type="NCBI Taxonomy" id="210430"/>
    <lineage>
        <taxon>Eukaryota</taxon>
        <taxon>Fungi</taxon>
        <taxon>Dikarya</taxon>
        <taxon>Ascomycota</taxon>
        <taxon>Pezizomycotina</taxon>
        <taxon>Dothideomycetes</taxon>
        <taxon>Pleosporomycetidae</taxon>
        <taxon>Pleosporales</taxon>
        <taxon>Pleosporineae</taxon>
        <taxon>Phaeosphaeriaceae</taxon>
        <taxon>Setomelanomma</taxon>
    </lineage>
</organism>
<gene>
    <name evidence="2" type="ORF">EK21DRAFT_87764</name>
</gene>
<dbReference type="OrthoDB" id="3800694at2759"/>